<evidence type="ECO:0000256" key="4">
    <source>
        <dbReference type="ARBA" id="ARBA00022679"/>
    </source>
</evidence>
<keyword evidence="1 7" id="KW-0963">Cytoplasm</keyword>
<accession>A0AAU9C8F9</accession>
<dbReference type="EC" id="2.1.1.182" evidence="7"/>
<evidence type="ECO:0000256" key="6">
    <source>
        <dbReference type="ARBA" id="ARBA00022884"/>
    </source>
</evidence>
<dbReference type="FunFam" id="3.40.50.150:FF:000023">
    <property type="entry name" value="Ribosomal RNA small subunit methyltransferase A"/>
    <property type="match status" value="1"/>
</dbReference>
<comment type="catalytic activity">
    <reaction evidence="7">
        <text>adenosine(1518)/adenosine(1519) in 16S rRNA + 4 S-adenosyl-L-methionine = N(6)-dimethyladenosine(1518)/N(6)-dimethyladenosine(1519) in 16S rRNA + 4 S-adenosyl-L-homocysteine + 4 H(+)</text>
        <dbReference type="Rhea" id="RHEA:19609"/>
        <dbReference type="Rhea" id="RHEA-COMP:10232"/>
        <dbReference type="Rhea" id="RHEA-COMP:10233"/>
        <dbReference type="ChEBI" id="CHEBI:15378"/>
        <dbReference type="ChEBI" id="CHEBI:57856"/>
        <dbReference type="ChEBI" id="CHEBI:59789"/>
        <dbReference type="ChEBI" id="CHEBI:74411"/>
        <dbReference type="ChEBI" id="CHEBI:74493"/>
        <dbReference type="EC" id="2.1.1.182"/>
    </reaction>
</comment>
<dbReference type="InterPro" id="IPR020598">
    <property type="entry name" value="rRNA_Ade_methylase_Trfase_N"/>
</dbReference>
<name>A0AAU9C8F9_9GAMM</name>
<dbReference type="PROSITE" id="PS01131">
    <property type="entry name" value="RRNA_A_DIMETH"/>
    <property type="match status" value="1"/>
</dbReference>
<dbReference type="KEGG" id="meiy:MIN45_P1094"/>
<dbReference type="PANTHER" id="PTHR11727">
    <property type="entry name" value="DIMETHYLADENOSINE TRANSFERASE"/>
    <property type="match status" value="1"/>
</dbReference>
<evidence type="ECO:0000256" key="2">
    <source>
        <dbReference type="ARBA" id="ARBA00022552"/>
    </source>
</evidence>
<dbReference type="InterPro" id="IPR023165">
    <property type="entry name" value="rRNA_Ade_diMease-like_C"/>
</dbReference>
<dbReference type="Pfam" id="PF00398">
    <property type="entry name" value="RrnaAD"/>
    <property type="match status" value="1"/>
</dbReference>
<keyword evidence="2 7" id="KW-0698">rRNA processing</keyword>
<dbReference type="InterPro" id="IPR020596">
    <property type="entry name" value="rRNA_Ade_Mease_Trfase_CS"/>
</dbReference>
<feature type="binding site" evidence="7 8">
    <location>
        <position position="62"/>
    </location>
    <ligand>
        <name>S-adenosyl-L-methionine</name>
        <dbReference type="ChEBI" id="CHEBI:59789"/>
    </ligand>
</feature>
<evidence type="ECO:0000256" key="1">
    <source>
        <dbReference type="ARBA" id="ARBA00022490"/>
    </source>
</evidence>
<dbReference type="RefSeq" id="WP_286293971.1">
    <property type="nucleotide sequence ID" value="NZ_AP024718.1"/>
</dbReference>
<keyword evidence="5 7" id="KW-0949">S-adenosyl-L-methionine</keyword>
<dbReference type="AlphaFoldDB" id="A0AAU9C8F9"/>
<dbReference type="Proteomes" id="UP001321450">
    <property type="component" value="Chromosome"/>
</dbReference>
<comment type="subcellular location">
    <subcellularLocation>
        <location evidence="7">Cytoplasm</location>
    </subcellularLocation>
</comment>
<evidence type="ECO:0000256" key="7">
    <source>
        <dbReference type="HAMAP-Rule" id="MF_00607"/>
    </source>
</evidence>
<dbReference type="PROSITE" id="PS51689">
    <property type="entry name" value="SAM_RNA_A_N6_MT"/>
    <property type="match status" value="1"/>
</dbReference>
<dbReference type="InterPro" id="IPR029063">
    <property type="entry name" value="SAM-dependent_MTases_sf"/>
</dbReference>
<sequence>MRTPPKPRKRFGQNFLQDGRVIQRIVTALAPRPGDHVVEIGPGRGALTRHLLDRCRRLDVVEIDRDLTVLLRERFATAANLIVHEADALAFDFDALTAPGEKLKVVGNLPYNISTPLLFHLFGQQAVIAQMLFMLQKEVVERLAATPGSKTYGRLSVMAQYHCRIEKCFNVKPACFQPPPKVMSAVVRLTPHPRPPVEVGAYGLFETVVAKAFGQRRKTLRNALRGLLEADAIAACGVDPTARAETLPLESFAALSRTLYSRHPGGG</sequence>
<dbReference type="HAMAP" id="MF_00607">
    <property type="entry name" value="16SrRNA_methyltr_A"/>
    <property type="match status" value="1"/>
</dbReference>
<dbReference type="GO" id="GO:0005829">
    <property type="term" value="C:cytosol"/>
    <property type="evidence" value="ECO:0007669"/>
    <property type="project" value="TreeGrafter"/>
</dbReference>
<dbReference type="SUPFAM" id="SSF53335">
    <property type="entry name" value="S-adenosyl-L-methionine-dependent methyltransferases"/>
    <property type="match status" value="1"/>
</dbReference>
<feature type="binding site" evidence="7 8">
    <location>
        <position position="108"/>
    </location>
    <ligand>
        <name>S-adenosyl-L-methionine</name>
        <dbReference type="ChEBI" id="CHEBI:59789"/>
    </ligand>
</feature>
<dbReference type="GO" id="GO:0052908">
    <property type="term" value="F:16S rRNA (adenine(1518)-N(6)/adenine(1519)-N(6))-dimethyltransferase activity"/>
    <property type="evidence" value="ECO:0007669"/>
    <property type="project" value="UniProtKB-EC"/>
</dbReference>
<reference evidence="11" key="1">
    <citation type="journal article" date="2024" name="Int. J. Syst. Evol. Microbiol.">
        <title>Methylomarinovum tepidoasis sp. nov., a moderately thermophilic methanotroph of the family Methylothermaceae isolated from a deep-sea hydrothermal field.</title>
        <authorList>
            <person name="Hirayama H."/>
            <person name="Takaki Y."/>
            <person name="Abe M."/>
            <person name="Miyazaki M."/>
            <person name="Uematsu K."/>
            <person name="Matsui Y."/>
            <person name="Takai K."/>
        </authorList>
    </citation>
    <scope>NUCLEOTIDE SEQUENCE [LARGE SCALE GENOMIC DNA]</scope>
    <source>
        <strain evidence="11">IN45</strain>
    </source>
</reference>
<feature type="binding site" evidence="7 8">
    <location>
        <position position="16"/>
    </location>
    <ligand>
        <name>S-adenosyl-L-methionine</name>
        <dbReference type="ChEBI" id="CHEBI:59789"/>
    </ligand>
</feature>
<evidence type="ECO:0000256" key="8">
    <source>
        <dbReference type="PROSITE-ProRule" id="PRU01026"/>
    </source>
</evidence>
<feature type="domain" description="Ribosomal RNA adenine methylase transferase N-terminal" evidence="9">
    <location>
        <begin position="21"/>
        <end position="193"/>
    </location>
</feature>
<dbReference type="InterPro" id="IPR001737">
    <property type="entry name" value="KsgA/Erm"/>
</dbReference>
<dbReference type="FunFam" id="1.10.8.100:FF:000001">
    <property type="entry name" value="Ribosomal RNA small subunit methyltransferase A"/>
    <property type="match status" value="1"/>
</dbReference>
<evidence type="ECO:0000256" key="3">
    <source>
        <dbReference type="ARBA" id="ARBA00022603"/>
    </source>
</evidence>
<dbReference type="Gene3D" id="3.40.50.150">
    <property type="entry name" value="Vaccinia Virus protein VP39"/>
    <property type="match status" value="1"/>
</dbReference>
<dbReference type="PANTHER" id="PTHR11727:SF7">
    <property type="entry name" value="DIMETHYLADENOSINE TRANSFERASE-RELATED"/>
    <property type="match status" value="1"/>
</dbReference>
<evidence type="ECO:0000256" key="5">
    <source>
        <dbReference type="ARBA" id="ARBA00022691"/>
    </source>
</evidence>
<protein>
    <recommendedName>
        <fullName evidence="7">Ribosomal RNA small subunit methyltransferase A</fullName>
        <ecNumber evidence="7">2.1.1.182</ecNumber>
    </recommendedName>
    <alternativeName>
        <fullName evidence="7">16S rRNA (adenine(1518)-N(6)/adenine(1519)-N(6))-dimethyltransferase</fullName>
    </alternativeName>
    <alternativeName>
        <fullName evidence="7">16S rRNA dimethyladenosine transferase</fullName>
    </alternativeName>
    <alternativeName>
        <fullName evidence="7">16S rRNA dimethylase</fullName>
    </alternativeName>
    <alternativeName>
        <fullName evidence="7">S-adenosylmethionine-6-N', N'-adenosyl(rRNA) dimethyltransferase</fullName>
    </alternativeName>
</protein>
<keyword evidence="3 7" id="KW-0489">Methyltransferase</keyword>
<gene>
    <name evidence="7" type="primary">rsmA</name>
    <name evidence="7" type="synonym">ksgA</name>
    <name evidence="10" type="ORF">MIN45_P1094</name>
</gene>
<keyword evidence="4 7" id="KW-0808">Transferase</keyword>
<feature type="binding site" evidence="7 8">
    <location>
        <position position="41"/>
    </location>
    <ligand>
        <name>S-adenosyl-L-methionine</name>
        <dbReference type="ChEBI" id="CHEBI:59789"/>
    </ligand>
</feature>
<comment type="function">
    <text evidence="7">Specifically dimethylates two adjacent adenosines (A1518 and A1519) in the loop of a conserved hairpin near the 3'-end of 16S rRNA in the 30S particle. May play a critical role in biogenesis of 30S subunits.</text>
</comment>
<dbReference type="GO" id="GO:0003723">
    <property type="term" value="F:RNA binding"/>
    <property type="evidence" value="ECO:0007669"/>
    <property type="project" value="UniProtKB-UniRule"/>
</dbReference>
<feature type="binding site" evidence="7 8">
    <location>
        <position position="87"/>
    </location>
    <ligand>
        <name>S-adenosyl-L-methionine</name>
        <dbReference type="ChEBI" id="CHEBI:59789"/>
    </ligand>
</feature>
<keyword evidence="6 7" id="KW-0694">RNA-binding</keyword>
<dbReference type="EMBL" id="AP024718">
    <property type="protein sequence ID" value="BCX88725.1"/>
    <property type="molecule type" value="Genomic_DNA"/>
</dbReference>
<evidence type="ECO:0000313" key="11">
    <source>
        <dbReference type="Proteomes" id="UP001321450"/>
    </source>
</evidence>
<dbReference type="Gene3D" id="1.10.8.100">
    <property type="entry name" value="Ribosomal RNA adenine dimethylase-like, domain 2"/>
    <property type="match status" value="1"/>
</dbReference>
<keyword evidence="11" id="KW-1185">Reference proteome</keyword>
<evidence type="ECO:0000259" key="9">
    <source>
        <dbReference type="SMART" id="SM00650"/>
    </source>
</evidence>
<organism evidence="10 11">
    <name type="scientific">Methylomarinovum tepidoasis</name>
    <dbReference type="NCBI Taxonomy" id="2840183"/>
    <lineage>
        <taxon>Bacteria</taxon>
        <taxon>Pseudomonadati</taxon>
        <taxon>Pseudomonadota</taxon>
        <taxon>Gammaproteobacteria</taxon>
        <taxon>Methylococcales</taxon>
        <taxon>Methylothermaceae</taxon>
        <taxon>Methylomarinovum</taxon>
    </lineage>
</organism>
<feature type="binding site" evidence="7 8">
    <location>
        <position position="14"/>
    </location>
    <ligand>
        <name>S-adenosyl-L-methionine</name>
        <dbReference type="ChEBI" id="CHEBI:59789"/>
    </ligand>
</feature>
<proteinExistence type="inferred from homology"/>
<comment type="similarity">
    <text evidence="7">Belongs to the class I-like SAM-binding methyltransferase superfamily. rRNA adenine N(6)-methyltransferase family. RsmA subfamily.</text>
</comment>
<dbReference type="SMART" id="SM00650">
    <property type="entry name" value="rADc"/>
    <property type="match status" value="1"/>
</dbReference>
<dbReference type="NCBIfam" id="TIGR00755">
    <property type="entry name" value="ksgA"/>
    <property type="match status" value="1"/>
</dbReference>
<evidence type="ECO:0000313" key="10">
    <source>
        <dbReference type="EMBL" id="BCX88725.1"/>
    </source>
</evidence>
<dbReference type="InterPro" id="IPR011530">
    <property type="entry name" value="rRNA_adenine_dimethylase"/>
</dbReference>